<gene>
    <name evidence="2" type="primary">ndk</name>
    <name evidence="2" type="ORF">FVIR_TP00111</name>
</gene>
<sequence>MCAGYAMQALRMIARLQAFFDRMKEFMTSGIVVVQVLCGHNVVRRHRELIGSTRPCEAAAAPFVGASVQAQRQMPYTAQQLRIVR</sequence>
<keyword evidence="2" id="KW-0418">Kinase</keyword>
<dbReference type="Pfam" id="PF00334">
    <property type="entry name" value="NDK"/>
    <property type="match status" value="1"/>
</dbReference>
<proteinExistence type="predicted"/>
<evidence type="ECO:0000313" key="3">
    <source>
        <dbReference type="Proteomes" id="UP000075241"/>
    </source>
</evidence>
<dbReference type="SUPFAM" id="SSF54919">
    <property type="entry name" value="Nucleoside diphosphate kinase, NDK"/>
    <property type="match status" value="1"/>
</dbReference>
<dbReference type="InterPro" id="IPR036850">
    <property type="entry name" value="NDK-like_dom_sf"/>
</dbReference>
<dbReference type="EMBL" id="LN999056">
    <property type="protein sequence ID" value="CUX79151.1"/>
    <property type="molecule type" value="Genomic_DNA"/>
</dbReference>
<dbReference type="Gene3D" id="3.30.70.141">
    <property type="entry name" value="Nucleoside diphosphate kinase-like domain"/>
    <property type="match status" value="1"/>
</dbReference>
<dbReference type="EC" id="2.7.4.6" evidence="2"/>
<feature type="domain" description="Nucleoside diphosphate kinase-like" evidence="1">
    <location>
        <begin position="17"/>
        <end position="60"/>
    </location>
</feature>
<dbReference type="GO" id="GO:0004550">
    <property type="term" value="F:nucleoside diphosphate kinase activity"/>
    <property type="evidence" value="ECO:0007669"/>
    <property type="project" value="UniProtKB-EC"/>
</dbReference>
<evidence type="ECO:0000313" key="2">
    <source>
        <dbReference type="EMBL" id="CUX79151.1"/>
    </source>
</evidence>
<dbReference type="InterPro" id="IPR034907">
    <property type="entry name" value="NDK-like_dom"/>
</dbReference>
<protein>
    <submittedName>
        <fullName evidence="2">Nucleoside diphosphate kinase</fullName>
        <ecNumber evidence="2">2.7.4.6</ecNumber>
    </submittedName>
</protein>
<dbReference type="Proteomes" id="UP000075241">
    <property type="component" value="Chromosome I"/>
</dbReference>
<dbReference type="AlphaFoldDB" id="A0A143WNW5"/>
<reference evidence="3" key="1">
    <citation type="submission" date="2016-01" db="EMBL/GenBank/DDBJ databases">
        <authorList>
            <person name="Husnik F."/>
        </authorList>
    </citation>
    <scope>NUCLEOTIDE SEQUENCE [LARGE SCALE GENOMIC DNA]</scope>
</reference>
<organism evidence="2 3">
    <name type="scientific">Tremblaya princeps</name>
    <dbReference type="NCBI Taxonomy" id="189385"/>
    <lineage>
        <taxon>Bacteria</taxon>
        <taxon>Pseudomonadati</taxon>
        <taxon>Pseudomonadota</taxon>
        <taxon>Betaproteobacteria</taxon>
        <taxon>Candidatus Tremblayella</taxon>
    </lineage>
</organism>
<dbReference type="PATRIC" id="fig|189385.6.peg.138"/>
<keyword evidence="2" id="KW-0808">Transferase</keyword>
<name>A0A143WNW5_TREPR</name>
<evidence type="ECO:0000259" key="1">
    <source>
        <dbReference type="Pfam" id="PF00334"/>
    </source>
</evidence>
<accession>A0A143WNW5</accession>